<comment type="catalytic activity">
    <reaction evidence="5 6">
        <text>cytidine(34) in tRNA(Ile2) + L-lysine + ATP = lysidine(34) in tRNA(Ile2) + AMP + diphosphate + H(+)</text>
        <dbReference type="Rhea" id="RHEA:43744"/>
        <dbReference type="Rhea" id="RHEA-COMP:10625"/>
        <dbReference type="Rhea" id="RHEA-COMP:10670"/>
        <dbReference type="ChEBI" id="CHEBI:15378"/>
        <dbReference type="ChEBI" id="CHEBI:30616"/>
        <dbReference type="ChEBI" id="CHEBI:32551"/>
        <dbReference type="ChEBI" id="CHEBI:33019"/>
        <dbReference type="ChEBI" id="CHEBI:82748"/>
        <dbReference type="ChEBI" id="CHEBI:83665"/>
        <dbReference type="ChEBI" id="CHEBI:456215"/>
        <dbReference type="EC" id="6.3.4.19"/>
    </reaction>
</comment>
<dbReference type="PANTHER" id="PTHR43033:SF1">
    <property type="entry name" value="TRNA(ILE)-LYSIDINE SYNTHASE-RELATED"/>
    <property type="match status" value="1"/>
</dbReference>
<evidence type="ECO:0000313" key="8">
    <source>
        <dbReference type="EMBL" id="MCT2559487.1"/>
    </source>
</evidence>
<evidence type="ECO:0000256" key="5">
    <source>
        <dbReference type="ARBA" id="ARBA00048539"/>
    </source>
</evidence>
<evidence type="ECO:0000313" key="9">
    <source>
        <dbReference type="Proteomes" id="UP001142648"/>
    </source>
</evidence>
<dbReference type="SUPFAM" id="SSF52402">
    <property type="entry name" value="Adenine nucleotide alpha hydrolases-like"/>
    <property type="match status" value="1"/>
</dbReference>
<keyword evidence="1 6" id="KW-0436">Ligase</keyword>
<feature type="binding site" evidence="6">
    <location>
        <begin position="6"/>
        <end position="11"/>
    </location>
    <ligand>
        <name>ATP</name>
        <dbReference type="ChEBI" id="CHEBI:30616"/>
    </ligand>
</feature>
<comment type="subcellular location">
    <subcellularLocation>
        <location evidence="6">Cytoplasm</location>
    </subcellularLocation>
</comment>
<dbReference type="InterPro" id="IPR012795">
    <property type="entry name" value="tRNA_Ile_lys_synt_N"/>
</dbReference>
<dbReference type="InterPro" id="IPR011063">
    <property type="entry name" value="TilS/TtcA_N"/>
</dbReference>
<evidence type="ECO:0000256" key="4">
    <source>
        <dbReference type="ARBA" id="ARBA00022840"/>
    </source>
</evidence>
<evidence type="ECO:0000256" key="3">
    <source>
        <dbReference type="ARBA" id="ARBA00022741"/>
    </source>
</evidence>
<reference evidence="8" key="1">
    <citation type="submission" date="2022-09" db="EMBL/GenBank/DDBJ databases">
        <title>The genome sequence of Tsuneonella sp. YG55.</title>
        <authorList>
            <person name="Liu Y."/>
        </authorList>
    </citation>
    <scope>NUCLEOTIDE SEQUENCE</scope>
    <source>
        <strain evidence="8">YG55</strain>
    </source>
</reference>
<evidence type="ECO:0000256" key="6">
    <source>
        <dbReference type="HAMAP-Rule" id="MF_01161"/>
    </source>
</evidence>
<dbReference type="HAMAP" id="MF_01161">
    <property type="entry name" value="tRNA_Ile_lys_synt"/>
    <property type="match status" value="1"/>
</dbReference>
<dbReference type="GO" id="GO:0005524">
    <property type="term" value="F:ATP binding"/>
    <property type="evidence" value="ECO:0007669"/>
    <property type="project" value="UniProtKB-UniRule"/>
</dbReference>
<dbReference type="GO" id="GO:0032267">
    <property type="term" value="F:tRNA(Ile)-lysidine synthase activity"/>
    <property type="evidence" value="ECO:0007669"/>
    <property type="project" value="UniProtKB-EC"/>
</dbReference>
<comment type="caution">
    <text evidence="8">The sequence shown here is derived from an EMBL/GenBank/DDBJ whole genome shotgun (WGS) entry which is preliminary data.</text>
</comment>
<evidence type="ECO:0000256" key="2">
    <source>
        <dbReference type="ARBA" id="ARBA00022694"/>
    </source>
</evidence>
<dbReference type="PANTHER" id="PTHR43033">
    <property type="entry name" value="TRNA(ILE)-LYSIDINE SYNTHASE-RELATED"/>
    <property type="match status" value="1"/>
</dbReference>
<keyword evidence="3 6" id="KW-0547">Nucleotide-binding</keyword>
<evidence type="ECO:0000259" key="7">
    <source>
        <dbReference type="Pfam" id="PF01171"/>
    </source>
</evidence>
<protein>
    <recommendedName>
        <fullName evidence="6">tRNA(Ile)-lysidine synthase</fullName>
        <ecNumber evidence="6">6.3.4.19</ecNumber>
    </recommendedName>
    <alternativeName>
        <fullName evidence="6">tRNA(Ile)-2-lysyl-cytidine synthase</fullName>
    </alternativeName>
    <alternativeName>
        <fullName evidence="6">tRNA(Ile)-lysidine synthetase</fullName>
    </alternativeName>
</protein>
<sequence length="303" mass="32597">MGAAVSGGPDSLALLLLANAVLPGRVIAATIDHGLRPESAQEAAFASAVCGRLGIDHEVVRVAVTPGNVQDRARAARYDALFRSFGSRGCDVVATAHHADDQAETVLMRLARGSGLAGLAGIRERRVEIAGEPPGEFLLLRPLLHWRRAELADVIARAGIDPVRDPSNADARFDRVRIRAQLAALPDLDPLAIARSADLLQQAEAVVETAVARAIEASVHREGGRTWFHFGHPRMIEVEAVTAILRDLGADAPRSAVARLIDQLNGDGHATLAGIMVRRAWHRTGERSEVDAWLFEREPPRRG</sequence>
<comment type="domain">
    <text evidence="6">The N-terminal region contains the highly conserved SGGXDS motif, predicted to be a P-loop motif involved in ATP binding.</text>
</comment>
<accession>A0A9X3ANB5</accession>
<dbReference type="Pfam" id="PF01171">
    <property type="entry name" value="ATP_bind_3"/>
    <property type="match status" value="1"/>
</dbReference>
<dbReference type="AlphaFoldDB" id="A0A9X3ANB5"/>
<keyword evidence="2 6" id="KW-0819">tRNA processing</keyword>
<keyword evidence="9" id="KW-1185">Reference proteome</keyword>
<keyword evidence="4 6" id="KW-0067">ATP-binding</keyword>
<keyword evidence="6" id="KW-0963">Cytoplasm</keyword>
<dbReference type="EC" id="6.3.4.19" evidence="6"/>
<organism evidence="8 9">
    <name type="scientific">Tsuneonella litorea</name>
    <dbReference type="NCBI Taxonomy" id="2976475"/>
    <lineage>
        <taxon>Bacteria</taxon>
        <taxon>Pseudomonadati</taxon>
        <taxon>Pseudomonadota</taxon>
        <taxon>Alphaproteobacteria</taxon>
        <taxon>Sphingomonadales</taxon>
        <taxon>Erythrobacteraceae</taxon>
        <taxon>Tsuneonella</taxon>
    </lineage>
</organism>
<dbReference type="NCBIfam" id="TIGR02432">
    <property type="entry name" value="lysidine_TilS_N"/>
    <property type="match status" value="1"/>
</dbReference>
<comment type="function">
    <text evidence="6">Ligates lysine onto the cytidine present at position 34 of the AUA codon-specific tRNA(Ile) that contains the anticodon CAU, in an ATP-dependent manner. Cytidine is converted to lysidine, thus changing the amino acid specificity of the tRNA from methionine to isoleucine.</text>
</comment>
<dbReference type="InterPro" id="IPR012094">
    <property type="entry name" value="tRNA_Ile_lys_synt"/>
</dbReference>
<dbReference type="Proteomes" id="UP001142648">
    <property type="component" value="Unassembled WGS sequence"/>
</dbReference>
<dbReference type="InterPro" id="IPR014729">
    <property type="entry name" value="Rossmann-like_a/b/a_fold"/>
</dbReference>
<dbReference type="CDD" id="cd01992">
    <property type="entry name" value="TilS_N"/>
    <property type="match status" value="1"/>
</dbReference>
<evidence type="ECO:0000256" key="1">
    <source>
        <dbReference type="ARBA" id="ARBA00022598"/>
    </source>
</evidence>
<gene>
    <name evidence="6 8" type="primary">tilS</name>
    <name evidence="8" type="ORF">N0B51_10905</name>
</gene>
<dbReference type="EMBL" id="JAOAMV010000005">
    <property type="protein sequence ID" value="MCT2559487.1"/>
    <property type="molecule type" value="Genomic_DNA"/>
</dbReference>
<dbReference type="GO" id="GO:0005737">
    <property type="term" value="C:cytoplasm"/>
    <property type="evidence" value="ECO:0007669"/>
    <property type="project" value="UniProtKB-SubCell"/>
</dbReference>
<dbReference type="Gene3D" id="3.40.50.620">
    <property type="entry name" value="HUPs"/>
    <property type="match status" value="1"/>
</dbReference>
<comment type="similarity">
    <text evidence="6">Belongs to the tRNA(Ile)-lysidine synthase family.</text>
</comment>
<dbReference type="RefSeq" id="WP_259962610.1">
    <property type="nucleotide sequence ID" value="NZ_JAOAMV010000005.1"/>
</dbReference>
<feature type="domain" description="tRNA(Ile)-lysidine/2-thiocytidine synthase N-terminal" evidence="7">
    <location>
        <begin position="3"/>
        <end position="180"/>
    </location>
</feature>
<name>A0A9X3ANB5_9SPHN</name>
<proteinExistence type="inferred from homology"/>
<dbReference type="GO" id="GO:0006400">
    <property type="term" value="P:tRNA modification"/>
    <property type="evidence" value="ECO:0007669"/>
    <property type="project" value="UniProtKB-UniRule"/>
</dbReference>